<dbReference type="SUPFAM" id="SSF56935">
    <property type="entry name" value="Porins"/>
    <property type="match status" value="1"/>
</dbReference>
<evidence type="ECO:0008006" key="4">
    <source>
        <dbReference type="Google" id="ProtNLM"/>
    </source>
</evidence>
<reference evidence="2 3" key="1">
    <citation type="submission" date="2016-11" db="EMBL/GenBank/DDBJ databases">
        <title>Whole Genome Sequencing of Mucilaginibacter polytrichastri RG4-7(T) isolated from the moss sample.</title>
        <authorList>
            <person name="Li Y."/>
        </authorList>
    </citation>
    <scope>NUCLEOTIDE SEQUENCE [LARGE SCALE GENOMIC DNA]</scope>
    <source>
        <strain evidence="2 3">RG4-7</strain>
    </source>
</reference>
<accession>A0A1Q5ZST8</accession>
<dbReference type="Proteomes" id="UP000186720">
    <property type="component" value="Unassembled WGS sequence"/>
</dbReference>
<evidence type="ECO:0000313" key="3">
    <source>
        <dbReference type="Proteomes" id="UP000186720"/>
    </source>
</evidence>
<gene>
    <name evidence="2" type="ORF">RG47T_0236</name>
</gene>
<keyword evidence="3" id="KW-1185">Reference proteome</keyword>
<dbReference type="EMBL" id="MPPL01000001">
    <property type="protein sequence ID" value="OKS84803.1"/>
    <property type="molecule type" value="Genomic_DNA"/>
</dbReference>
<protein>
    <recommendedName>
        <fullName evidence="4">Transporter</fullName>
    </recommendedName>
</protein>
<feature type="signal peptide" evidence="1">
    <location>
        <begin position="1"/>
        <end position="28"/>
    </location>
</feature>
<sequence length="315" mass="35008">MIKPLLVKTSKYIIALAFIAAFSNHASAQTDADAIMIPKNYFCTGLMYGHSDWDHYWEGDFKRTNGNLGHVSSQTVAAMVNYGVSDKFNILLNLPYMATKASAGTLKGQNGLQDISLFLKYMPVEVQVGKGVVSLYGIGGVSIPASNYEADFLPLALGAHSKNLMARFMADYQRSNFFTTASAQYVHRSNITIDRNSYYTTEMHYTNQVDIPNMMVYNGRMGYRSESWIAEAVAENYTSLGGFDIRKNDMPFPSNKMNWTTLGANFKYTFSKPAGLELTAGGDYVISGRNVGQSTVLHGGVYYLFSIKKDKKDKK</sequence>
<feature type="chain" id="PRO_5010272249" description="Transporter" evidence="1">
    <location>
        <begin position="29"/>
        <end position="315"/>
    </location>
</feature>
<proteinExistence type="predicted"/>
<comment type="caution">
    <text evidence="2">The sequence shown here is derived from an EMBL/GenBank/DDBJ whole genome shotgun (WGS) entry which is preliminary data.</text>
</comment>
<organism evidence="2 3">
    <name type="scientific">Mucilaginibacter polytrichastri</name>
    <dbReference type="NCBI Taxonomy" id="1302689"/>
    <lineage>
        <taxon>Bacteria</taxon>
        <taxon>Pseudomonadati</taxon>
        <taxon>Bacteroidota</taxon>
        <taxon>Sphingobacteriia</taxon>
        <taxon>Sphingobacteriales</taxon>
        <taxon>Sphingobacteriaceae</taxon>
        <taxon>Mucilaginibacter</taxon>
    </lineage>
</organism>
<name>A0A1Q5ZST8_9SPHI</name>
<dbReference type="STRING" id="1302689.RG47T_0236"/>
<keyword evidence="1" id="KW-0732">Signal</keyword>
<dbReference type="AlphaFoldDB" id="A0A1Q5ZST8"/>
<evidence type="ECO:0000313" key="2">
    <source>
        <dbReference type="EMBL" id="OKS84803.1"/>
    </source>
</evidence>
<dbReference type="RefSeq" id="WP_074487511.1">
    <property type="nucleotide sequence ID" value="NZ_FPAM01000008.1"/>
</dbReference>
<evidence type="ECO:0000256" key="1">
    <source>
        <dbReference type="SAM" id="SignalP"/>
    </source>
</evidence>